<feature type="compositionally biased region" description="Basic and acidic residues" evidence="5">
    <location>
        <begin position="275"/>
        <end position="287"/>
    </location>
</feature>
<feature type="region of interest" description="Disordered" evidence="5">
    <location>
        <begin position="338"/>
        <end position="383"/>
    </location>
</feature>
<reference evidence="7 8" key="1">
    <citation type="submission" date="2024-02" db="EMBL/GenBank/DDBJ databases">
        <authorList>
            <person name="Chen Y."/>
            <person name="Shah S."/>
            <person name="Dougan E. K."/>
            <person name="Thang M."/>
            <person name="Chan C."/>
        </authorList>
    </citation>
    <scope>NUCLEOTIDE SEQUENCE [LARGE SCALE GENOMIC DNA]</scope>
</reference>
<keyword evidence="2 6" id="KW-0812">Transmembrane</keyword>
<evidence type="ECO:0000256" key="6">
    <source>
        <dbReference type="SAM" id="Phobius"/>
    </source>
</evidence>
<evidence type="ECO:0000313" key="8">
    <source>
        <dbReference type="Proteomes" id="UP001642464"/>
    </source>
</evidence>
<feature type="transmembrane region" description="Helical" evidence="6">
    <location>
        <begin position="305"/>
        <end position="330"/>
    </location>
</feature>
<feature type="region of interest" description="Disordered" evidence="5">
    <location>
        <begin position="275"/>
        <end position="299"/>
    </location>
</feature>
<comment type="caution">
    <text evidence="7">The sequence shown here is derived from an EMBL/GenBank/DDBJ whole genome shotgun (WGS) entry which is preliminary data.</text>
</comment>
<keyword evidence="3 6" id="KW-1133">Transmembrane helix</keyword>
<dbReference type="Pfam" id="PF03619">
    <property type="entry name" value="Solute_trans_a"/>
    <property type="match status" value="1"/>
</dbReference>
<name>A0ABP0K5B2_9DINO</name>
<keyword evidence="8" id="KW-1185">Reference proteome</keyword>
<dbReference type="EMBL" id="CAXAMM010009779">
    <property type="protein sequence ID" value="CAK9021339.1"/>
    <property type="molecule type" value="Genomic_DNA"/>
</dbReference>
<evidence type="ECO:0000256" key="5">
    <source>
        <dbReference type="SAM" id="MobiDB-lite"/>
    </source>
</evidence>
<sequence>MIIALPMIACMMSYRSVTRMWMICANSKVGSLGYVEDFQGNRTWVARLVVCQNMYETNFLLTDLYESWALLHFANLALQIIASRSTKPSRASVPQPAARASQTVMSLQEKLTESVDALTKQGIYLFNGTCFLEAAYSLFTTSVEAYLGGDRTLKFNERVYRSRTRVHYFFLGMGAIASSAAIGNVVTVEMTFEKQLETFRPSAKFWSTKILLSIGFIQTLLLEVPPLSTSLSITEKDLFYASLLCIECFLLSWLHVIAWDPNECLGASSLVGQKQKEHRDAEKHGGEDHDEDEEVESPAKSGGKVLVGLTIFLGTVLMLVAIGSAAYMAYQRRRAGPAEQQAPLRDGAAAPAATESAPTPAAEAPATEADATAPSFSGPEAGA</sequence>
<feature type="transmembrane region" description="Helical" evidence="6">
    <location>
        <begin position="168"/>
        <end position="186"/>
    </location>
</feature>
<feature type="transmembrane region" description="Helical" evidence="6">
    <location>
        <begin position="206"/>
        <end position="226"/>
    </location>
</feature>
<evidence type="ECO:0000256" key="2">
    <source>
        <dbReference type="ARBA" id="ARBA00022692"/>
    </source>
</evidence>
<feature type="transmembrane region" description="Helical" evidence="6">
    <location>
        <begin position="238"/>
        <end position="259"/>
    </location>
</feature>
<evidence type="ECO:0000313" key="7">
    <source>
        <dbReference type="EMBL" id="CAK9021339.1"/>
    </source>
</evidence>
<evidence type="ECO:0000256" key="1">
    <source>
        <dbReference type="ARBA" id="ARBA00004141"/>
    </source>
</evidence>
<keyword evidence="4 6" id="KW-0472">Membrane</keyword>
<protein>
    <submittedName>
        <fullName evidence="7">Uncharacterized protein</fullName>
    </submittedName>
</protein>
<evidence type="ECO:0000256" key="3">
    <source>
        <dbReference type="ARBA" id="ARBA00022989"/>
    </source>
</evidence>
<comment type="subcellular location">
    <subcellularLocation>
        <location evidence="1">Membrane</location>
        <topology evidence="1">Multi-pass membrane protein</topology>
    </subcellularLocation>
</comment>
<accession>A0ABP0K5B2</accession>
<dbReference type="Proteomes" id="UP001642464">
    <property type="component" value="Unassembled WGS sequence"/>
</dbReference>
<organism evidence="7 8">
    <name type="scientific">Durusdinium trenchii</name>
    <dbReference type="NCBI Taxonomy" id="1381693"/>
    <lineage>
        <taxon>Eukaryota</taxon>
        <taxon>Sar</taxon>
        <taxon>Alveolata</taxon>
        <taxon>Dinophyceae</taxon>
        <taxon>Suessiales</taxon>
        <taxon>Symbiodiniaceae</taxon>
        <taxon>Durusdinium</taxon>
    </lineage>
</organism>
<evidence type="ECO:0000256" key="4">
    <source>
        <dbReference type="ARBA" id="ARBA00023136"/>
    </source>
</evidence>
<dbReference type="InterPro" id="IPR005178">
    <property type="entry name" value="Ostalpha/TMEM184C"/>
</dbReference>
<proteinExistence type="predicted"/>
<feature type="compositionally biased region" description="Low complexity" evidence="5">
    <location>
        <begin position="348"/>
        <end position="374"/>
    </location>
</feature>
<gene>
    <name evidence="7" type="ORF">SCF082_LOCUS15301</name>
</gene>